<accession>A0AAY5ESJ0</accession>
<reference evidence="1" key="3">
    <citation type="submission" date="2025-09" db="UniProtKB">
        <authorList>
            <consortium name="Ensembl"/>
        </authorList>
    </citation>
    <scope>IDENTIFICATION</scope>
</reference>
<organism evidence="1 2">
    <name type="scientific">Electrophorus electricus</name>
    <name type="common">Electric eel</name>
    <name type="synonym">Gymnotus electricus</name>
    <dbReference type="NCBI Taxonomy" id="8005"/>
    <lineage>
        <taxon>Eukaryota</taxon>
        <taxon>Metazoa</taxon>
        <taxon>Chordata</taxon>
        <taxon>Craniata</taxon>
        <taxon>Vertebrata</taxon>
        <taxon>Euteleostomi</taxon>
        <taxon>Actinopterygii</taxon>
        <taxon>Neopterygii</taxon>
        <taxon>Teleostei</taxon>
        <taxon>Ostariophysi</taxon>
        <taxon>Gymnotiformes</taxon>
        <taxon>Gymnotoidei</taxon>
        <taxon>Gymnotidae</taxon>
        <taxon>Electrophorus</taxon>
    </lineage>
</organism>
<proteinExistence type="predicted"/>
<dbReference type="Proteomes" id="UP000314983">
    <property type="component" value="Chromosome 12"/>
</dbReference>
<reference evidence="1" key="2">
    <citation type="submission" date="2025-08" db="UniProtKB">
        <authorList>
            <consortium name="Ensembl"/>
        </authorList>
    </citation>
    <scope>IDENTIFICATION</scope>
</reference>
<keyword evidence="2" id="KW-1185">Reference proteome</keyword>
<evidence type="ECO:0000313" key="2">
    <source>
        <dbReference type="Proteomes" id="UP000314983"/>
    </source>
</evidence>
<reference evidence="1 2" key="1">
    <citation type="submission" date="2020-05" db="EMBL/GenBank/DDBJ databases">
        <title>Electrophorus electricus (electric eel) genome, fEleEle1, primary haplotype.</title>
        <authorList>
            <person name="Myers G."/>
            <person name="Meyer A."/>
            <person name="Fedrigo O."/>
            <person name="Formenti G."/>
            <person name="Rhie A."/>
            <person name="Tracey A."/>
            <person name="Sims Y."/>
            <person name="Jarvis E.D."/>
        </authorList>
    </citation>
    <scope>NUCLEOTIDE SEQUENCE [LARGE SCALE GENOMIC DNA]</scope>
</reference>
<dbReference type="AlphaFoldDB" id="A0AAY5ESJ0"/>
<protein>
    <submittedName>
        <fullName evidence="1">Uncharacterized protein</fullName>
    </submittedName>
</protein>
<sequence>MSRLLWCTGNANSHSRYAKLPPPAFLPGVCSRGAGPAALLQTVHCTLDLCVHSAHFLSPPLPLTPPPSGHT</sequence>
<dbReference type="Ensembl" id="ENSEEET00000054238.1">
    <property type="protein sequence ID" value="ENSEEEP00000059833.1"/>
    <property type="gene ID" value="ENSEEEG00000025012.1"/>
</dbReference>
<evidence type="ECO:0000313" key="1">
    <source>
        <dbReference type="Ensembl" id="ENSEEEP00000059833.1"/>
    </source>
</evidence>
<name>A0AAY5ESJ0_ELEEL</name>